<sequence length="216" mass="24698">MGKGLFKNIKTIIKEVIEIIYPIEEKCTLCNADGFIKICPNCKSMIKRSEITNQEEISYGFYGGILKELVLSFKYRKNFVAGEVLADLFIEIIREQNINADYICYIPMSKKAEKKRGFNQCEVIAKNVSEYIDIPINNSIIKNKYTKEQKKLSKEQRILNIKGAFSIKRKSNLYGKDIILIDDVTTTGATLTECRKVLKKYGVNKIICLTIAKSNI</sequence>
<dbReference type="SUPFAM" id="SSF53271">
    <property type="entry name" value="PRTase-like"/>
    <property type="match status" value="1"/>
</dbReference>
<dbReference type="InterPro" id="IPR051910">
    <property type="entry name" value="ComF/GntX_DNA_util-trans"/>
</dbReference>
<dbReference type="AlphaFoldDB" id="L1Q3D2"/>
<dbReference type="InterPro" id="IPR029057">
    <property type="entry name" value="PRTase-like"/>
</dbReference>
<dbReference type="Pfam" id="PF00156">
    <property type="entry name" value="Pribosyltran"/>
    <property type="match status" value="1"/>
</dbReference>
<dbReference type="PANTHER" id="PTHR47505">
    <property type="entry name" value="DNA UTILIZATION PROTEIN YHGH"/>
    <property type="match status" value="1"/>
</dbReference>
<dbReference type="Gene3D" id="3.40.50.2020">
    <property type="match status" value="1"/>
</dbReference>
<comment type="caution">
    <text evidence="3">The sequence shown here is derived from an EMBL/GenBank/DDBJ whole genome shotgun (WGS) entry which is preliminary data.</text>
</comment>
<dbReference type="EMBL" id="AMEZ01000134">
    <property type="protein sequence ID" value="EKY22210.1"/>
    <property type="molecule type" value="Genomic_DNA"/>
</dbReference>
<dbReference type="HOGENOM" id="CLU_054549_1_1_9"/>
<evidence type="ECO:0000313" key="3">
    <source>
        <dbReference type="EMBL" id="EKY22210.1"/>
    </source>
</evidence>
<keyword evidence="4" id="KW-1185">Reference proteome</keyword>
<dbReference type="PATRIC" id="fig|545697.3.peg.3273"/>
<dbReference type="eggNOG" id="COG1040">
    <property type="taxonomic scope" value="Bacteria"/>
</dbReference>
<reference evidence="3 4" key="1">
    <citation type="submission" date="2012-05" db="EMBL/GenBank/DDBJ databases">
        <authorList>
            <person name="Weinstock G."/>
            <person name="Sodergren E."/>
            <person name="Lobos E.A."/>
            <person name="Fulton L."/>
            <person name="Fulton R."/>
            <person name="Courtney L."/>
            <person name="Fronick C."/>
            <person name="O'Laughlin M."/>
            <person name="Godfrey J."/>
            <person name="Wilson R.M."/>
            <person name="Miner T."/>
            <person name="Farmer C."/>
            <person name="Delehaunty K."/>
            <person name="Cordes M."/>
            <person name="Minx P."/>
            <person name="Tomlinson C."/>
            <person name="Chen J."/>
            <person name="Wollam A."/>
            <person name="Pepin K.H."/>
            <person name="Bhonagiri V."/>
            <person name="Zhang X."/>
            <person name="Suruliraj S."/>
            <person name="Warren W."/>
            <person name="Mitreva M."/>
            <person name="Mardis E.R."/>
            <person name="Wilson R.K."/>
        </authorList>
    </citation>
    <scope>NUCLEOTIDE SEQUENCE [LARGE SCALE GENOMIC DNA]</scope>
    <source>
        <strain evidence="3 4">DSM 1785</strain>
    </source>
</reference>
<accession>L1Q3D2</accession>
<gene>
    <name evidence="3" type="ORF">HMPREF0216_03350</name>
</gene>
<name>L1Q3D2_9CLOT</name>
<dbReference type="STRING" id="545697.HMPREF0216_03350"/>
<dbReference type="PANTHER" id="PTHR47505:SF1">
    <property type="entry name" value="DNA UTILIZATION PROTEIN YHGH"/>
    <property type="match status" value="1"/>
</dbReference>
<protein>
    <submittedName>
        <fullName evidence="3">ComF family protein</fullName>
    </submittedName>
</protein>
<evidence type="ECO:0000256" key="1">
    <source>
        <dbReference type="ARBA" id="ARBA00008007"/>
    </source>
</evidence>
<feature type="domain" description="Phosphoribosyltransferase" evidence="2">
    <location>
        <begin position="121"/>
        <end position="213"/>
    </location>
</feature>
<organism evidence="3 4">
    <name type="scientific">Clostridium celatum DSM 1785</name>
    <dbReference type="NCBI Taxonomy" id="545697"/>
    <lineage>
        <taxon>Bacteria</taxon>
        <taxon>Bacillati</taxon>
        <taxon>Bacillota</taxon>
        <taxon>Clostridia</taxon>
        <taxon>Eubacteriales</taxon>
        <taxon>Clostridiaceae</taxon>
        <taxon>Clostridium</taxon>
    </lineage>
</organism>
<dbReference type="InterPro" id="IPR000836">
    <property type="entry name" value="PRTase_dom"/>
</dbReference>
<dbReference type="Proteomes" id="UP000010420">
    <property type="component" value="Unassembled WGS sequence"/>
</dbReference>
<dbReference type="RefSeq" id="WP_005216230.1">
    <property type="nucleotide sequence ID" value="NZ_KB291715.1"/>
</dbReference>
<proteinExistence type="inferred from homology"/>
<dbReference type="CDD" id="cd06223">
    <property type="entry name" value="PRTases_typeI"/>
    <property type="match status" value="1"/>
</dbReference>
<evidence type="ECO:0000259" key="2">
    <source>
        <dbReference type="Pfam" id="PF00156"/>
    </source>
</evidence>
<dbReference type="OrthoDB" id="9779910at2"/>
<evidence type="ECO:0000313" key="4">
    <source>
        <dbReference type="Proteomes" id="UP000010420"/>
    </source>
</evidence>
<comment type="similarity">
    <text evidence="1">Belongs to the ComF/GntX family.</text>
</comment>